<dbReference type="Gene3D" id="1.10.10.60">
    <property type="entry name" value="Homeodomain-like"/>
    <property type="match status" value="1"/>
</dbReference>
<dbReference type="Gene3D" id="2.130.10.10">
    <property type="entry name" value="YVTN repeat-like/Quinoprotein amine dehydrogenase"/>
    <property type="match status" value="3"/>
</dbReference>
<dbReference type="PROSITE" id="PS50109">
    <property type="entry name" value="HIS_KIN"/>
    <property type="match status" value="1"/>
</dbReference>
<dbReference type="PANTHER" id="PTHR43547">
    <property type="entry name" value="TWO-COMPONENT HISTIDINE KINASE"/>
    <property type="match status" value="1"/>
</dbReference>
<evidence type="ECO:0000256" key="8">
    <source>
        <dbReference type="PROSITE-ProRule" id="PRU00169"/>
    </source>
</evidence>
<dbReference type="Proteomes" id="UP001354989">
    <property type="component" value="Plasmid pPP2"/>
</dbReference>
<dbReference type="SUPFAM" id="SSF55781">
    <property type="entry name" value="GAF domain-like"/>
    <property type="match status" value="1"/>
</dbReference>
<dbReference type="SUPFAM" id="SSF47384">
    <property type="entry name" value="Homodimeric domain of signal transducing histidine kinase"/>
    <property type="match status" value="1"/>
</dbReference>
<sequence length="1632" mass="185560">MTKRYLLILLALFHTLLVLANSNQFTTLSRKDGLSHSVINSIIQDNTGFMWFGTQDGLIRYDGYKMKVFRPDPKDPHSIYDSWLTSTFVDSKNRVWVRFESGGISVYDPITENFHTLIHNENDPSSISNDLSPNLDISGFKNSIAEDSDGYIWVATVNGLNRINPETFETKHFFEGNEQEHGLNSSYVTTLYFDSSTNLLWVGTNNGVTALNTKNLRTHQYQNEGMKNRYVRVIEKDEFNTFWFGTRSNGLLRCQFNSDGKLVSSMSILNRIDLPENIRAQNVYDIKVAKTGEIWLAMTQGLFRLSQTGQIIDIYLNDQKNPSISCLAEDKNGDIWAGGASTNNGLIKYNYSNSEFREFSQKDIKTNGYSNNIIYDLFVDKTGVLWVGTGKGGVIKHNTQSKPFSSFNGASFNAKRKSDEEVYSILNHQGSTFIGTKTSLFEFNEKDQLIRKFPKQNNNSPSTISSNVVGSLTPSKDGKYIWIGYFEGKISKYNLATHRFIHYAKHDPSDPHLFPGWSLRAILVADDGTVYFGPMSGGLHYQLPNSDIFENISQKIIGEHEKIGAVLSLMQDETGKIWIGTTSQGVFILDPATGKLNRLKKESNGLSHNEVRTITEAKDGTIWIGTRYGLNAYYPEQEKIDHFFTKNGLPSNIIHGILEDDRGNIWMSTNNGISRLNPEAATFTSFTEEDGLLSNEYNECAFFKDEKGVIYFGGPNGFTKFDPANIQIDNSQPNVYLSKLKITPSKSANSDGQNEYALQDYDINEIKQLQLPHSFNNFDISFSTLDFRVPKKIKYRYRLKGYDAQWNFTNFNETSINYSMVSPGVYELEIQATNPDGRWSSNIKKLEISIMPPWWETAWFKSLIIMAMGIVFLTMLLWYINDLKKRKKELIQTVEEKTRELIIVNQNLQSQKAMILDQNTELQQQQSLLKKHQKNIEALGQMGQKITSNVELSSVFNQIFDSVKQLMIVDELMIGQTYENHLNLWGVCSNSDQISRDQLQLDKQDRLSAYVIKTGKIILSNDLPKSAHQLLKSPNAKYTNTGPQAGIYIPLYETNSTKVKGVLVAISYRKNAYDETHQAILSSLASYISIAMDNANAYEKIRLQTEQLMQVDQIKSDFYTNVSHEFRTPLTLIQGPISELKQINKKNGDEKELLNIVSRNAQLLLDLVEQIMELSRIDGGAIRLKIQRHALFTHYKSIRTSFEHLAIQKSITLHSSENIGMVMADYDYDLINKITYNLLNNAIKYTPQGGTVAFDMGVEDQQLKITISDNGEGISAEQLPYIFDRFYRMDTHEEMAVGTGIGLSLVKQLVDLANGQISVDSVTKVDNPDHHGTTFNISIPLINIQEEEQEKQEALAATDQVVTKSIEKTEKLEKLLKTKILVVEDNEDLRTFIVSRLKHHYQVLSAENGQQALEIALQEQPHIILSDIMMPVMNGIMMCEKLKQNISTSHIPIILITAKDAEHDRLEGLKAGASDYITKPFKFEELHWKVENILRQRLDLIEQFKSDIWTGIQEVGDTISPQDQEFLEQIKSIIEEEIENPYLDIGFFCSNLGVSRTWLYNKMKALLDMSMNEFIRSCRLKHGAKLLVTEKISVSQAAYAVGFNDPKYFTRCFKKEFGIGPKAYANQQEVKV</sequence>
<evidence type="ECO:0000256" key="2">
    <source>
        <dbReference type="ARBA" id="ARBA00012438"/>
    </source>
</evidence>
<dbReference type="PANTHER" id="PTHR43547:SF2">
    <property type="entry name" value="HYBRID SIGNAL TRANSDUCTION HISTIDINE KINASE C"/>
    <property type="match status" value="1"/>
</dbReference>
<dbReference type="RefSeq" id="WP_338398837.1">
    <property type="nucleotide sequence ID" value="NZ_AP025294.1"/>
</dbReference>
<evidence type="ECO:0000256" key="9">
    <source>
        <dbReference type="SAM" id="Coils"/>
    </source>
</evidence>
<dbReference type="InterPro" id="IPR015943">
    <property type="entry name" value="WD40/YVTN_repeat-like_dom_sf"/>
</dbReference>
<evidence type="ECO:0000256" key="7">
    <source>
        <dbReference type="ARBA" id="ARBA00023163"/>
    </source>
</evidence>
<keyword evidence="15" id="KW-1185">Reference proteome</keyword>
<dbReference type="InterPro" id="IPR003661">
    <property type="entry name" value="HisK_dim/P_dom"/>
</dbReference>
<dbReference type="SMART" id="SM00342">
    <property type="entry name" value="HTH_ARAC"/>
    <property type="match status" value="1"/>
</dbReference>
<feature type="domain" description="HTH araC/xylS-type" evidence="11">
    <location>
        <begin position="1528"/>
        <end position="1627"/>
    </location>
</feature>
<dbReference type="SUPFAM" id="SSF46689">
    <property type="entry name" value="Homeodomain-like"/>
    <property type="match status" value="1"/>
</dbReference>
<dbReference type="EMBL" id="AP025294">
    <property type="protein sequence ID" value="BDD01267.1"/>
    <property type="molecule type" value="Genomic_DNA"/>
</dbReference>
<keyword evidence="9" id="KW-0175">Coiled coil</keyword>
<dbReference type="CDD" id="cd00075">
    <property type="entry name" value="HATPase"/>
    <property type="match status" value="1"/>
</dbReference>
<keyword evidence="10" id="KW-0732">Signal</keyword>
<comment type="catalytic activity">
    <reaction evidence="1">
        <text>ATP + protein L-histidine = ADP + protein N-phospho-L-histidine.</text>
        <dbReference type="EC" id="2.7.13.3"/>
    </reaction>
</comment>
<dbReference type="Pfam" id="PF00512">
    <property type="entry name" value="HisKA"/>
    <property type="match status" value="1"/>
</dbReference>
<dbReference type="InterPro" id="IPR036097">
    <property type="entry name" value="HisK_dim/P_sf"/>
</dbReference>
<dbReference type="Gene3D" id="2.60.40.10">
    <property type="entry name" value="Immunoglobulins"/>
    <property type="match status" value="1"/>
</dbReference>
<dbReference type="Gene3D" id="1.10.287.130">
    <property type="match status" value="1"/>
</dbReference>
<keyword evidence="6" id="KW-0805">Transcription regulation</keyword>
<dbReference type="SMART" id="SM00388">
    <property type="entry name" value="HisKA"/>
    <property type="match status" value="1"/>
</dbReference>
<evidence type="ECO:0000256" key="6">
    <source>
        <dbReference type="ARBA" id="ARBA00023015"/>
    </source>
</evidence>
<feature type="modified residue" description="4-aspartylphosphate" evidence="8">
    <location>
        <position position="1427"/>
    </location>
</feature>
<feature type="domain" description="Response regulatory" evidence="13">
    <location>
        <begin position="1379"/>
        <end position="1494"/>
    </location>
</feature>
<dbReference type="Gene3D" id="3.30.565.10">
    <property type="entry name" value="Histidine kinase-like ATPase, C-terminal domain"/>
    <property type="match status" value="1"/>
</dbReference>
<feature type="domain" description="Histidine kinase" evidence="12">
    <location>
        <begin position="1121"/>
        <end position="1343"/>
    </location>
</feature>
<dbReference type="SMART" id="SM00448">
    <property type="entry name" value="REC"/>
    <property type="match status" value="1"/>
</dbReference>
<dbReference type="Pfam" id="PF07495">
    <property type="entry name" value="Y_Y_Y"/>
    <property type="match status" value="1"/>
</dbReference>
<dbReference type="EC" id="2.7.13.3" evidence="2"/>
<dbReference type="CDD" id="cd00082">
    <property type="entry name" value="HisKA"/>
    <property type="match status" value="1"/>
</dbReference>
<dbReference type="InterPro" id="IPR011006">
    <property type="entry name" value="CheY-like_superfamily"/>
</dbReference>
<dbReference type="InterPro" id="IPR018060">
    <property type="entry name" value="HTH_AraC"/>
</dbReference>
<organism evidence="14 15">
    <name type="scientific">Persicobacter psychrovividus</name>
    <dbReference type="NCBI Taxonomy" id="387638"/>
    <lineage>
        <taxon>Bacteria</taxon>
        <taxon>Pseudomonadati</taxon>
        <taxon>Bacteroidota</taxon>
        <taxon>Cytophagia</taxon>
        <taxon>Cytophagales</taxon>
        <taxon>Persicobacteraceae</taxon>
        <taxon>Persicobacter</taxon>
    </lineage>
</organism>
<dbReference type="CDD" id="cd17574">
    <property type="entry name" value="REC_OmpR"/>
    <property type="match status" value="1"/>
</dbReference>
<dbReference type="InterPro" id="IPR011110">
    <property type="entry name" value="Reg_prop"/>
</dbReference>
<feature type="coiled-coil region" evidence="9">
    <location>
        <begin position="880"/>
        <end position="942"/>
    </location>
</feature>
<feature type="chain" id="PRO_5045431875" description="histidine kinase" evidence="10">
    <location>
        <begin position="21"/>
        <end position="1632"/>
    </location>
</feature>
<dbReference type="Gene3D" id="3.30.450.40">
    <property type="match status" value="1"/>
</dbReference>
<dbReference type="SUPFAM" id="SSF52172">
    <property type="entry name" value="CheY-like"/>
    <property type="match status" value="1"/>
</dbReference>
<keyword evidence="5" id="KW-0418">Kinase</keyword>
<evidence type="ECO:0000313" key="14">
    <source>
        <dbReference type="EMBL" id="BDD01267.1"/>
    </source>
</evidence>
<dbReference type="Pfam" id="PF13185">
    <property type="entry name" value="GAF_2"/>
    <property type="match status" value="1"/>
</dbReference>
<dbReference type="InterPro" id="IPR003594">
    <property type="entry name" value="HATPase_dom"/>
</dbReference>
<name>A0ABN6LE01_9BACT</name>
<dbReference type="Gene3D" id="3.40.50.2300">
    <property type="match status" value="1"/>
</dbReference>
<dbReference type="InterPro" id="IPR001789">
    <property type="entry name" value="Sig_transdc_resp-reg_receiver"/>
</dbReference>
<dbReference type="SUPFAM" id="SSF55874">
    <property type="entry name" value="ATPase domain of HSP90 chaperone/DNA topoisomerase II/histidine kinase"/>
    <property type="match status" value="1"/>
</dbReference>
<dbReference type="InterPro" id="IPR005467">
    <property type="entry name" value="His_kinase_dom"/>
</dbReference>
<evidence type="ECO:0000259" key="11">
    <source>
        <dbReference type="PROSITE" id="PS01124"/>
    </source>
</evidence>
<dbReference type="Pfam" id="PF02518">
    <property type="entry name" value="HATPase_c"/>
    <property type="match status" value="1"/>
</dbReference>
<dbReference type="InterPro" id="IPR009057">
    <property type="entry name" value="Homeodomain-like_sf"/>
</dbReference>
<dbReference type="PRINTS" id="PR00344">
    <property type="entry name" value="BCTRLSENSOR"/>
</dbReference>
<protein>
    <recommendedName>
        <fullName evidence="2">histidine kinase</fullName>
        <ecNumber evidence="2">2.7.13.3</ecNumber>
    </recommendedName>
</protein>
<reference evidence="14 15" key="1">
    <citation type="submission" date="2021-12" db="EMBL/GenBank/DDBJ databases">
        <title>Genome sequencing of bacteria with rrn-lacking chromosome and rrn-plasmid.</title>
        <authorList>
            <person name="Anda M."/>
            <person name="Iwasaki W."/>
        </authorList>
    </citation>
    <scope>NUCLEOTIDE SEQUENCE [LARGE SCALE GENOMIC DNA]</scope>
    <source>
        <strain evidence="14 15">NBRC 101262</strain>
        <plasmid evidence="14 15">pPP2</plasmid>
    </source>
</reference>
<dbReference type="InterPro" id="IPR003018">
    <property type="entry name" value="GAF"/>
</dbReference>
<dbReference type="Pfam" id="PF00072">
    <property type="entry name" value="Response_reg"/>
    <property type="match status" value="1"/>
</dbReference>
<dbReference type="SUPFAM" id="SSF63829">
    <property type="entry name" value="Calcium-dependent phosphotriesterase"/>
    <property type="match status" value="1"/>
</dbReference>
<dbReference type="InterPro" id="IPR029016">
    <property type="entry name" value="GAF-like_dom_sf"/>
</dbReference>
<dbReference type="InterPro" id="IPR036890">
    <property type="entry name" value="HATPase_C_sf"/>
</dbReference>
<dbReference type="SMART" id="SM00387">
    <property type="entry name" value="HATPase_c"/>
    <property type="match status" value="1"/>
</dbReference>
<accession>A0ABN6LE01</accession>
<evidence type="ECO:0000259" key="12">
    <source>
        <dbReference type="PROSITE" id="PS50109"/>
    </source>
</evidence>
<evidence type="ECO:0000259" key="13">
    <source>
        <dbReference type="PROSITE" id="PS50110"/>
    </source>
</evidence>
<dbReference type="PROSITE" id="PS01124">
    <property type="entry name" value="HTH_ARAC_FAMILY_2"/>
    <property type="match status" value="1"/>
</dbReference>
<evidence type="ECO:0000256" key="10">
    <source>
        <dbReference type="SAM" id="SignalP"/>
    </source>
</evidence>
<evidence type="ECO:0000256" key="1">
    <source>
        <dbReference type="ARBA" id="ARBA00000085"/>
    </source>
</evidence>
<feature type="signal peptide" evidence="10">
    <location>
        <begin position="1"/>
        <end position="20"/>
    </location>
</feature>
<keyword evidence="3 8" id="KW-0597">Phosphoprotein</keyword>
<dbReference type="Pfam" id="PF07494">
    <property type="entry name" value="Reg_prop"/>
    <property type="match status" value="5"/>
</dbReference>
<keyword evidence="14" id="KW-0614">Plasmid</keyword>
<keyword evidence="7" id="KW-0804">Transcription</keyword>
<gene>
    <name evidence="14" type="ORF">PEPS_35470</name>
</gene>
<dbReference type="InterPro" id="IPR013783">
    <property type="entry name" value="Ig-like_fold"/>
</dbReference>
<proteinExistence type="predicted"/>
<evidence type="ECO:0000256" key="3">
    <source>
        <dbReference type="ARBA" id="ARBA00022553"/>
    </source>
</evidence>
<dbReference type="InterPro" id="IPR004358">
    <property type="entry name" value="Sig_transdc_His_kin-like_C"/>
</dbReference>
<dbReference type="InterPro" id="IPR011047">
    <property type="entry name" value="Quinoprotein_ADH-like_sf"/>
</dbReference>
<dbReference type="PROSITE" id="PS50110">
    <property type="entry name" value="RESPONSE_REGULATORY"/>
    <property type="match status" value="1"/>
</dbReference>
<dbReference type="SUPFAM" id="SSF50998">
    <property type="entry name" value="Quinoprotein alcohol dehydrogenase-like"/>
    <property type="match status" value="1"/>
</dbReference>
<dbReference type="SMART" id="SM00065">
    <property type="entry name" value="GAF"/>
    <property type="match status" value="1"/>
</dbReference>
<keyword evidence="4" id="KW-0808">Transferase</keyword>
<dbReference type="Pfam" id="PF12833">
    <property type="entry name" value="HTH_18"/>
    <property type="match status" value="1"/>
</dbReference>
<evidence type="ECO:0000256" key="4">
    <source>
        <dbReference type="ARBA" id="ARBA00022679"/>
    </source>
</evidence>
<dbReference type="InterPro" id="IPR011123">
    <property type="entry name" value="Y_Y_Y"/>
</dbReference>
<evidence type="ECO:0000313" key="15">
    <source>
        <dbReference type="Proteomes" id="UP001354989"/>
    </source>
</evidence>
<evidence type="ECO:0000256" key="5">
    <source>
        <dbReference type="ARBA" id="ARBA00022777"/>
    </source>
</evidence>
<geneLocation type="plasmid" evidence="14 15">
    <name>pPP2</name>
</geneLocation>